<dbReference type="EMBL" id="JABAFY010000031">
    <property type="protein sequence ID" value="NME52568.1"/>
    <property type="molecule type" value="Genomic_DNA"/>
</dbReference>
<dbReference type="Pfam" id="PF05015">
    <property type="entry name" value="HigB-like_toxin"/>
    <property type="match status" value="1"/>
</dbReference>
<dbReference type="SUPFAM" id="SSF143011">
    <property type="entry name" value="RelE-like"/>
    <property type="match status" value="1"/>
</dbReference>
<dbReference type="RefSeq" id="WP_168935906.1">
    <property type="nucleotide sequence ID" value="NZ_JABAFY010000031.1"/>
</dbReference>
<gene>
    <name evidence="1" type="ORF">HF854_08530</name>
</gene>
<dbReference type="AlphaFoldDB" id="A0A848CE21"/>
<organism evidence="1 2">
    <name type="scientific">Desulfovibrio piger</name>
    <dbReference type="NCBI Taxonomy" id="901"/>
    <lineage>
        <taxon>Bacteria</taxon>
        <taxon>Pseudomonadati</taxon>
        <taxon>Thermodesulfobacteriota</taxon>
        <taxon>Desulfovibrionia</taxon>
        <taxon>Desulfovibrionales</taxon>
        <taxon>Desulfovibrionaceae</taxon>
        <taxon>Desulfovibrio</taxon>
    </lineage>
</organism>
<dbReference type="InterPro" id="IPR035093">
    <property type="entry name" value="RelE/ParE_toxin_dom_sf"/>
</dbReference>
<evidence type="ECO:0000313" key="2">
    <source>
        <dbReference type="Proteomes" id="UP000522333"/>
    </source>
</evidence>
<sequence length="92" mass="10338">MIKTFAHKGLEVFFLTGSTRGIQAKHARRLGMILDLLDSASAPSDMNFPGSRLHLLKGDLAGLWSVTVSGNWRLTFRLRDGNAYIVDYQDYH</sequence>
<comment type="caution">
    <text evidence="1">The sequence shown here is derived from an EMBL/GenBank/DDBJ whole genome shotgun (WGS) entry which is preliminary data.</text>
</comment>
<name>A0A848CE21_9BACT</name>
<dbReference type="PANTHER" id="PTHR40266:SF2">
    <property type="entry name" value="TOXIN HIGB-1"/>
    <property type="match status" value="1"/>
</dbReference>
<accession>A0A848CE21</accession>
<proteinExistence type="predicted"/>
<reference evidence="1 2" key="1">
    <citation type="submission" date="2020-04" db="EMBL/GenBank/DDBJ databases">
        <authorList>
            <person name="Hitch T.C.A."/>
            <person name="Wylensek D."/>
            <person name="Clavel T."/>
        </authorList>
    </citation>
    <scope>NUCLEOTIDE SEQUENCE [LARGE SCALE GENOMIC DNA]</scope>
    <source>
        <strain evidence="1 2">PG-251-APC-1</strain>
    </source>
</reference>
<dbReference type="Gene3D" id="3.30.2310.20">
    <property type="entry name" value="RelE-like"/>
    <property type="match status" value="1"/>
</dbReference>
<dbReference type="Proteomes" id="UP000522333">
    <property type="component" value="Unassembled WGS sequence"/>
</dbReference>
<protein>
    <submittedName>
        <fullName evidence="1">Peptidase</fullName>
    </submittedName>
</protein>
<dbReference type="PANTHER" id="PTHR40266">
    <property type="entry name" value="TOXIN HIGB-1"/>
    <property type="match status" value="1"/>
</dbReference>
<evidence type="ECO:0000313" key="1">
    <source>
        <dbReference type="EMBL" id="NME52568.1"/>
    </source>
</evidence>
<dbReference type="InterPro" id="IPR007711">
    <property type="entry name" value="HigB-1"/>
</dbReference>